<keyword evidence="2" id="KW-0472">Membrane</keyword>
<reference evidence="3 4" key="1">
    <citation type="submission" date="2024-09" db="EMBL/GenBank/DDBJ databases">
        <title>Floridaenema gen nov. (Aerosakkonemataceae, Aerosakkonematales ord. nov., Cyanobacteria) from benthic tropical and subtropical fresh waters, with the description of four new species.</title>
        <authorList>
            <person name="Moretto J.A."/>
            <person name="Berthold D.E."/>
            <person name="Lefler F.W."/>
            <person name="Huang I.-S."/>
            <person name="Laughinghouse H. IV."/>
        </authorList>
    </citation>
    <scope>NUCLEOTIDE SEQUENCE [LARGE SCALE GENOMIC DNA]</scope>
    <source>
        <strain evidence="3 4">BLCC-F167</strain>
    </source>
</reference>
<evidence type="ECO:0000256" key="1">
    <source>
        <dbReference type="SAM" id="MobiDB-lite"/>
    </source>
</evidence>
<proteinExistence type="predicted"/>
<comment type="caution">
    <text evidence="3">The sequence shown here is derived from an EMBL/GenBank/DDBJ whole genome shotgun (WGS) entry which is preliminary data.</text>
</comment>
<protein>
    <recommendedName>
        <fullName evidence="5">Cell division protein FtsL</fullName>
    </recommendedName>
</protein>
<evidence type="ECO:0000313" key="4">
    <source>
        <dbReference type="Proteomes" id="UP001576780"/>
    </source>
</evidence>
<keyword evidence="4" id="KW-1185">Reference proteome</keyword>
<organism evidence="3 4">
    <name type="scientific">Floridaenema evergladense BLCC-F167</name>
    <dbReference type="NCBI Taxonomy" id="3153639"/>
    <lineage>
        <taxon>Bacteria</taxon>
        <taxon>Bacillati</taxon>
        <taxon>Cyanobacteriota</taxon>
        <taxon>Cyanophyceae</taxon>
        <taxon>Oscillatoriophycideae</taxon>
        <taxon>Aerosakkonematales</taxon>
        <taxon>Aerosakkonemataceae</taxon>
        <taxon>Floridanema</taxon>
        <taxon>Floridanema evergladense</taxon>
    </lineage>
</organism>
<feature type="compositionally biased region" description="Basic and acidic residues" evidence="1">
    <location>
        <begin position="85"/>
        <end position="98"/>
    </location>
</feature>
<dbReference type="RefSeq" id="WP_413279982.1">
    <property type="nucleotide sequence ID" value="NZ_JBHFNT010000217.1"/>
</dbReference>
<keyword evidence="2" id="KW-0812">Transmembrane</keyword>
<accession>A0ABV4WRX6</accession>
<evidence type="ECO:0000256" key="2">
    <source>
        <dbReference type="SAM" id="Phobius"/>
    </source>
</evidence>
<keyword evidence="2" id="KW-1133">Transmembrane helix</keyword>
<name>A0ABV4WRX6_9CYAN</name>
<gene>
    <name evidence="3" type="ORF">ACE1CA_24185</name>
</gene>
<feature type="transmembrane region" description="Helical" evidence="2">
    <location>
        <begin position="46"/>
        <end position="67"/>
    </location>
</feature>
<feature type="compositionally biased region" description="Low complexity" evidence="1">
    <location>
        <begin position="134"/>
        <end position="146"/>
    </location>
</feature>
<sequence length="152" mass="17078">MSFAPKSKIVSQSKISSQRLAKSKLSTLSPAVPIWLRWLITSQRYTSAIAFILISATLSSYAAIVYSQQQWNREYQKLQSLQRKERELTTDEEQRKNQLAEIAETKTQGLIPPKPENNLFLEAAPQRPATKNPNTSINSASNSRSNPAPLGY</sequence>
<evidence type="ECO:0008006" key="5">
    <source>
        <dbReference type="Google" id="ProtNLM"/>
    </source>
</evidence>
<dbReference type="Proteomes" id="UP001576780">
    <property type="component" value="Unassembled WGS sequence"/>
</dbReference>
<evidence type="ECO:0000313" key="3">
    <source>
        <dbReference type="EMBL" id="MFB2837641.1"/>
    </source>
</evidence>
<dbReference type="EMBL" id="JBHFNT010000217">
    <property type="protein sequence ID" value="MFB2837641.1"/>
    <property type="molecule type" value="Genomic_DNA"/>
</dbReference>
<feature type="region of interest" description="Disordered" evidence="1">
    <location>
        <begin position="85"/>
        <end position="152"/>
    </location>
</feature>